<evidence type="ECO:0000259" key="6">
    <source>
        <dbReference type="PROSITE" id="PS50109"/>
    </source>
</evidence>
<proteinExistence type="predicted"/>
<dbReference type="SUPFAM" id="SSF55874">
    <property type="entry name" value="ATPase domain of HSP90 chaperone/DNA topoisomerase II/histidine kinase"/>
    <property type="match status" value="1"/>
</dbReference>
<organism evidence="7 8">
    <name type="scientific">Spirochaeta lutea</name>
    <dbReference type="NCBI Taxonomy" id="1480694"/>
    <lineage>
        <taxon>Bacteria</taxon>
        <taxon>Pseudomonadati</taxon>
        <taxon>Spirochaetota</taxon>
        <taxon>Spirochaetia</taxon>
        <taxon>Spirochaetales</taxon>
        <taxon>Spirochaetaceae</taxon>
        <taxon>Spirochaeta</taxon>
    </lineage>
</organism>
<dbReference type="GO" id="GO:0000155">
    <property type="term" value="F:phosphorelay sensor kinase activity"/>
    <property type="evidence" value="ECO:0007669"/>
    <property type="project" value="InterPro"/>
</dbReference>
<dbReference type="InterPro" id="IPR003661">
    <property type="entry name" value="HisK_dim/P_dom"/>
</dbReference>
<evidence type="ECO:0000256" key="1">
    <source>
        <dbReference type="ARBA" id="ARBA00000085"/>
    </source>
</evidence>
<keyword evidence="8" id="KW-1185">Reference proteome</keyword>
<reference evidence="7 8" key="1">
    <citation type="submission" date="2014-05" db="EMBL/GenBank/DDBJ databases">
        <title>De novo Genome Sequence of Spirocheata sp.</title>
        <authorList>
            <person name="Shivani Y."/>
            <person name="Subhash Y."/>
            <person name="Tushar L."/>
            <person name="Sasikala C."/>
            <person name="Ramana C.V."/>
        </authorList>
    </citation>
    <scope>NUCLEOTIDE SEQUENCE [LARGE SCALE GENOMIC DNA]</scope>
    <source>
        <strain evidence="7 8">JC230</strain>
    </source>
</reference>
<feature type="domain" description="Histidine kinase" evidence="6">
    <location>
        <begin position="513"/>
        <end position="746"/>
    </location>
</feature>
<name>A0A098QUF1_9SPIO</name>
<dbReference type="InterPro" id="IPR046335">
    <property type="entry name" value="LacI/GalR-like_sensor"/>
</dbReference>
<dbReference type="Gene3D" id="3.30.565.10">
    <property type="entry name" value="Histidine kinase-like ATPase, C-terminal domain"/>
    <property type="match status" value="1"/>
</dbReference>
<evidence type="ECO:0000256" key="4">
    <source>
        <dbReference type="ARBA" id="ARBA00023125"/>
    </source>
</evidence>
<sequence>MSKNTLRVAVIVPTLLFKIDQEICIPAVRALEKVGIQAIVVSGGYFSAQGYEDEPGVWIYERVRQLDVHGFLVYSGGLGYASGPKKIHRFMAALYPRPVVSIGMSFPGVPSILADNYTGMHDLTREIVSKWAGELHNRPCAFVLGPQDNQEAQHRYQGWRDALREVSMEPADHQIVQGDFTGPGGQRAADALLNSTEPLPRLVFCANDLTAFGVISRLREAGFRVPEDVAVAGFDDFEYAGAFQGGLTSVHYPAREMGQLAAEHMLTLLDGSEAEEISVAASHPVYRGSMPASPGGYDPQRVEDVESLRAMLHEEISIRDMQHSRILVDQLFFKQEDLNALFSQAGQLLDQSGISRLWCCRTLEPVDRDHLLQVLNESPQELPIYLAETVSISDYRRYPGTERPSQQQFPGNSMEFIDPRQVLPEEEDLSDGRNSAPVLVPLGVGNEVYGYLVCMTDVRVMGIPETIGLQVAGVMKRLWMVEEALRRQRILESTREQLDRAERIAGLGRLVAGISHEINTPIGSGLTLATFLGDRITEILQLFQENRLGRSELARFLDQAGNAAEGMTESLNRIVGLMENFRSLSSDVTNQLKRRFMIRGVIENAIIRSIAQDRGRVDLRVSCSPGLDMYGDPEVFDAIVSRLVSNTLEHGYKPDQPVRILVSLRHASQGRLVFRYRDYGRGLTHEELQGVFEPFFTTRRGRGNTGLGMFIVHTLTTQALRGSIRIDSRPKGGRGILVTIFFPRQTPGSSAESLELAQTLVTARNPE</sequence>
<evidence type="ECO:0000313" key="7">
    <source>
        <dbReference type="EMBL" id="KGE71211.1"/>
    </source>
</evidence>
<dbReference type="SUPFAM" id="SSF53822">
    <property type="entry name" value="Periplasmic binding protein-like I"/>
    <property type="match status" value="1"/>
</dbReference>
<dbReference type="eggNOG" id="COG4191">
    <property type="taxonomic scope" value="Bacteria"/>
</dbReference>
<dbReference type="STRING" id="1480694.DC28_12200"/>
<protein>
    <recommendedName>
        <fullName evidence="2">histidine kinase</fullName>
        <ecNumber evidence="2">2.7.13.3</ecNumber>
    </recommendedName>
</protein>
<gene>
    <name evidence="7" type="ORF">DC28_12200</name>
</gene>
<dbReference type="Pfam" id="PF13377">
    <property type="entry name" value="Peripla_BP_3"/>
    <property type="match status" value="1"/>
</dbReference>
<accession>A0A098QUF1</accession>
<dbReference type="AlphaFoldDB" id="A0A098QUF1"/>
<evidence type="ECO:0000256" key="3">
    <source>
        <dbReference type="ARBA" id="ARBA00023015"/>
    </source>
</evidence>
<dbReference type="Gene3D" id="3.40.50.2300">
    <property type="match status" value="2"/>
</dbReference>
<dbReference type="InterPro" id="IPR003594">
    <property type="entry name" value="HATPase_dom"/>
</dbReference>
<dbReference type="OrthoDB" id="369222at2"/>
<dbReference type="PANTHER" id="PTHR30146:SF109">
    <property type="entry name" value="HTH-TYPE TRANSCRIPTIONAL REGULATOR GALS"/>
    <property type="match status" value="1"/>
</dbReference>
<dbReference type="GO" id="GO:0003700">
    <property type="term" value="F:DNA-binding transcription factor activity"/>
    <property type="evidence" value="ECO:0007669"/>
    <property type="project" value="TreeGrafter"/>
</dbReference>
<dbReference type="CDD" id="cd06267">
    <property type="entry name" value="PBP1_LacI_sugar_binding-like"/>
    <property type="match status" value="1"/>
</dbReference>
<dbReference type="InterPro" id="IPR036890">
    <property type="entry name" value="HATPase_C_sf"/>
</dbReference>
<dbReference type="PANTHER" id="PTHR30146">
    <property type="entry name" value="LACI-RELATED TRANSCRIPTIONAL REPRESSOR"/>
    <property type="match status" value="1"/>
</dbReference>
<keyword evidence="3" id="KW-0805">Transcription regulation</keyword>
<dbReference type="SMART" id="SM00387">
    <property type="entry name" value="HATPase_c"/>
    <property type="match status" value="1"/>
</dbReference>
<keyword evidence="4" id="KW-0238">DNA-binding</keyword>
<dbReference type="Gene3D" id="1.10.287.130">
    <property type="match status" value="1"/>
</dbReference>
<dbReference type="EMBL" id="JNUP01000067">
    <property type="protein sequence ID" value="KGE71211.1"/>
    <property type="molecule type" value="Genomic_DNA"/>
</dbReference>
<comment type="caution">
    <text evidence="7">The sequence shown here is derived from an EMBL/GenBank/DDBJ whole genome shotgun (WGS) entry which is preliminary data.</text>
</comment>
<dbReference type="InterPro" id="IPR036097">
    <property type="entry name" value="HisK_dim/P_sf"/>
</dbReference>
<dbReference type="SUPFAM" id="SSF47384">
    <property type="entry name" value="Homodimeric domain of signal transducing histidine kinase"/>
    <property type="match status" value="1"/>
</dbReference>
<dbReference type="InterPro" id="IPR005467">
    <property type="entry name" value="His_kinase_dom"/>
</dbReference>
<dbReference type="RefSeq" id="WP_037548903.1">
    <property type="nucleotide sequence ID" value="NZ_JNUP01000067.1"/>
</dbReference>
<dbReference type="EC" id="2.7.13.3" evidence="2"/>
<keyword evidence="5" id="KW-0804">Transcription</keyword>
<dbReference type="Pfam" id="PF02518">
    <property type="entry name" value="HATPase_c"/>
    <property type="match status" value="1"/>
</dbReference>
<dbReference type="eggNOG" id="COG1609">
    <property type="taxonomic scope" value="Bacteria"/>
</dbReference>
<evidence type="ECO:0000313" key="8">
    <source>
        <dbReference type="Proteomes" id="UP000029692"/>
    </source>
</evidence>
<dbReference type="PROSITE" id="PS50109">
    <property type="entry name" value="HIS_KIN"/>
    <property type="match status" value="1"/>
</dbReference>
<comment type="catalytic activity">
    <reaction evidence="1">
        <text>ATP + protein L-histidine = ADP + protein N-phospho-L-histidine.</text>
        <dbReference type="EC" id="2.7.13.3"/>
    </reaction>
</comment>
<dbReference type="GO" id="GO:0000976">
    <property type="term" value="F:transcription cis-regulatory region binding"/>
    <property type="evidence" value="ECO:0007669"/>
    <property type="project" value="TreeGrafter"/>
</dbReference>
<evidence type="ECO:0000256" key="5">
    <source>
        <dbReference type="ARBA" id="ARBA00023163"/>
    </source>
</evidence>
<dbReference type="CDD" id="cd00082">
    <property type="entry name" value="HisKA"/>
    <property type="match status" value="1"/>
</dbReference>
<evidence type="ECO:0000256" key="2">
    <source>
        <dbReference type="ARBA" id="ARBA00012438"/>
    </source>
</evidence>
<dbReference type="Proteomes" id="UP000029692">
    <property type="component" value="Unassembled WGS sequence"/>
</dbReference>
<dbReference type="InterPro" id="IPR028082">
    <property type="entry name" value="Peripla_BP_I"/>
</dbReference>